<evidence type="ECO:0000256" key="2">
    <source>
        <dbReference type="ARBA" id="ARBA00022679"/>
    </source>
</evidence>
<dbReference type="InterPro" id="IPR007848">
    <property type="entry name" value="Small_mtfrase_dom"/>
</dbReference>
<feature type="region of interest" description="Disordered" evidence="3">
    <location>
        <begin position="1"/>
        <end position="23"/>
    </location>
</feature>
<dbReference type="PANTHER" id="PTHR47816">
    <property type="entry name" value="RIBOSOMAL RNA SMALL SUBUNIT METHYLTRANSFERASE C"/>
    <property type="match status" value="1"/>
</dbReference>
<dbReference type="InterPro" id="IPR029063">
    <property type="entry name" value="SAM-dependent_MTases_sf"/>
</dbReference>
<dbReference type="AlphaFoldDB" id="A0A6J6I2A5"/>
<evidence type="ECO:0000313" key="5">
    <source>
        <dbReference type="EMBL" id="CAB4617969.1"/>
    </source>
</evidence>
<protein>
    <submittedName>
        <fullName evidence="5">Unannotated protein</fullName>
    </submittedName>
</protein>
<evidence type="ECO:0000256" key="3">
    <source>
        <dbReference type="SAM" id="MobiDB-lite"/>
    </source>
</evidence>
<keyword evidence="2" id="KW-0808">Transferase</keyword>
<dbReference type="EMBL" id="CAEZUX010000094">
    <property type="protein sequence ID" value="CAB4617969.1"/>
    <property type="molecule type" value="Genomic_DNA"/>
</dbReference>
<name>A0A6J6I2A5_9ZZZZ</name>
<dbReference type="GO" id="GO:0008757">
    <property type="term" value="F:S-adenosylmethionine-dependent methyltransferase activity"/>
    <property type="evidence" value="ECO:0007669"/>
    <property type="project" value="InterPro"/>
</dbReference>
<dbReference type="PANTHER" id="PTHR47816:SF4">
    <property type="entry name" value="RIBOSOMAL RNA SMALL SUBUNIT METHYLTRANSFERASE C"/>
    <property type="match status" value="1"/>
</dbReference>
<organism evidence="5">
    <name type="scientific">freshwater metagenome</name>
    <dbReference type="NCBI Taxonomy" id="449393"/>
    <lineage>
        <taxon>unclassified sequences</taxon>
        <taxon>metagenomes</taxon>
        <taxon>ecological metagenomes</taxon>
    </lineage>
</organism>
<feature type="compositionally biased region" description="Basic and acidic residues" evidence="3">
    <location>
        <begin position="1"/>
        <end position="12"/>
    </location>
</feature>
<dbReference type="GO" id="GO:0032259">
    <property type="term" value="P:methylation"/>
    <property type="evidence" value="ECO:0007669"/>
    <property type="project" value="UniProtKB-KW"/>
</dbReference>
<dbReference type="Gene3D" id="3.40.50.150">
    <property type="entry name" value="Vaccinia Virus protein VP39"/>
    <property type="match status" value="1"/>
</dbReference>
<sequence>MNSSPDSRDSHYFSENPSGPSRRSEFEIAIKEHTLVLESDAGVFSQHGLDKGTAVLLDIMTRGDSPVLPDGSLLCDIGCGSGPIALALAAMHPTCTVVAVDVNERARALCAENARRNGLTNIRVLAPEEVNEQDRYALIWSNPPIRIGKSALHDLLDEWMQRLDTDGKAHLVVSKNLGGDSLAQWLTERGFTTRKLASSKGFRVFEVDARQ</sequence>
<evidence type="ECO:0000259" key="4">
    <source>
        <dbReference type="Pfam" id="PF05175"/>
    </source>
</evidence>
<dbReference type="CDD" id="cd02440">
    <property type="entry name" value="AdoMet_MTases"/>
    <property type="match status" value="1"/>
</dbReference>
<feature type="domain" description="Methyltransferase small" evidence="4">
    <location>
        <begin position="37"/>
        <end position="205"/>
    </location>
</feature>
<accession>A0A6J6I2A5</accession>
<dbReference type="InterPro" id="IPR046977">
    <property type="entry name" value="RsmC/RlmG"/>
</dbReference>
<gene>
    <name evidence="5" type="ORF">UFOPK1874_00840</name>
</gene>
<proteinExistence type="predicted"/>
<reference evidence="5" key="1">
    <citation type="submission" date="2020-05" db="EMBL/GenBank/DDBJ databases">
        <authorList>
            <person name="Chiriac C."/>
            <person name="Salcher M."/>
            <person name="Ghai R."/>
            <person name="Kavagutti S V."/>
        </authorList>
    </citation>
    <scope>NUCLEOTIDE SEQUENCE</scope>
</reference>
<dbReference type="SUPFAM" id="SSF53335">
    <property type="entry name" value="S-adenosyl-L-methionine-dependent methyltransferases"/>
    <property type="match status" value="1"/>
</dbReference>
<keyword evidence="1" id="KW-0489">Methyltransferase</keyword>
<dbReference type="Pfam" id="PF05175">
    <property type="entry name" value="MTS"/>
    <property type="match status" value="1"/>
</dbReference>
<evidence type="ECO:0000256" key="1">
    <source>
        <dbReference type="ARBA" id="ARBA00022603"/>
    </source>
</evidence>